<dbReference type="AlphaFoldDB" id="C1DPW2"/>
<dbReference type="EnsemblBacteria" id="ACO79533">
    <property type="protein sequence ID" value="ACO79533"/>
    <property type="gene ID" value="Avin_33830"/>
</dbReference>
<dbReference type="KEGG" id="avn:Avin_33830"/>
<organism evidence="2 3">
    <name type="scientific">Azotobacter vinelandii (strain DJ / ATCC BAA-1303)</name>
    <dbReference type="NCBI Taxonomy" id="322710"/>
    <lineage>
        <taxon>Bacteria</taxon>
        <taxon>Pseudomonadati</taxon>
        <taxon>Pseudomonadota</taxon>
        <taxon>Gammaproteobacteria</taxon>
        <taxon>Pseudomonadales</taxon>
        <taxon>Pseudomonadaceae</taxon>
        <taxon>Azotobacter</taxon>
    </lineage>
</organism>
<evidence type="ECO:0000313" key="3">
    <source>
        <dbReference type="Proteomes" id="UP000002424"/>
    </source>
</evidence>
<feature type="transmembrane region" description="Helical" evidence="1">
    <location>
        <begin position="38"/>
        <end position="58"/>
    </location>
</feature>
<keyword evidence="1" id="KW-1133">Transmembrane helix</keyword>
<keyword evidence="3" id="KW-1185">Reference proteome</keyword>
<dbReference type="EMBL" id="CP001157">
    <property type="protein sequence ID" value="ACO79533.1"/>
    <property type="molecule type" value="Genomic_DNA"/>
</dbReference>
<dbReference type="RefSeq" id="WP_012701913.1">
    <property type="nucleotide sequence ID" value="NC_012560.1"/>
</dbReference>
<accession>C1DPW2</accession>
<name>C1DPW2_AZOVD</name>
<evidence type="ECO:0000313" key="2">
    <source>
        <dbReference type="EMBL" id="ACO79533.1"/>
    </source>
</evidence>
<feature type="transmembrane region" description="Helical" evidence="1">
    <location>
        <begin position="6"/>
        <end position="26"/>
    </location>
</feature>
<evidence type="ECO:0000256" key="1">
    <source>
        <dbReference type="SAM" id="Phobius"/>
    </source>
</evidence>
<keyword evidence="1" id="KW-0812">Transmembrane</keyword>
<protein>
    <submittedName>
        <fullName evidence="2">Uncharacterized protein</fullName>
    </submittedName>
</protein>
<gene>
    <name evidence="2" type="ordered locus">Avin_33830</name>
</gene>
<keyword evidence="1" id="KW-0472">Membrane</keyword>
<dbReference type="HOGENOM" id="CLU_2713694_0_0_6"/>
<sequence length="72" mass="7978">MHLDFFTLYIVIVLVSFALSAIWAAIAWRHRSFFAARIWFAACSLTASGGVILPFQHLSAVLNRPGNPGRFG</sequence>
<proteinExistence type="predicted"/>
<dbReference type="Proteomes" id="UP000002424">
    <property type="component" value="Chromosome"/>
</dbReference>
<reference evidence="2 3" key="1">
    <citation type="journal article" date="2009" name="J. Bacteriol.">
        <title>Genome sequence of Azotobacter vinelandii, an obligate aerobe specialized to support diverse anaerobic metabolic processes.</title>
        <authorList>
            <person name="Setubal J.C."/>
            <person name="dos Santos P."/>
            <person name="Goldman B.S."/>
            <person name="Ertesvag H."/>
            <person name="Espin G."/>
            <person name="Rubio L.M."/>
            <person name="Valla S."/>
            <person name="Almeida N.F."/>
            <person name="Balasubramanian D."/>
            <person name="Cromes L."/>
            <person name="Curatti L."/>
            <person name="Du Z."/>
            <person name="Godsy E."/>
            <person name="Goodner B."/>
            <person name="Hellner-Burris K."/>
            <person name="Hernandez J.A."/>
            <person name="Houmiel K."/>
            <person name="Imperial J."/>
            <person name="Kennedy C."/>
            <person name="Larson T.J."/>
            <person name="Latreille P."/>
            <person name="Ligon L.S."/>
            <person name="Lu J."/>
            <person name="Maerk M."/>
            <person name="Miller N.M."/>
            <person name="Norton S."/>
            <person name="O'Carroll I.P."/>
            <person name="Paulsen I."/>
            <person name="Raulfs E.C."/>
            <person name="Roemer R."/>
            <person name="Rosser J."/>
            <person name="Segura D."/>
            <person name="Slater S."/>
            <person name="Stricklin S.L."/>
            <person name="Studholme D.J."/>
            <person name="Sun J."/>
            <person name="Viana C.J."/>
            <person name="Wallin E."/>
            <person name="Wang B."/>
            <person name="Wheeler C."/>
            <person name="Zhu H."/>
            <person name="Dean D.R."/>
            <person name="Dixon R."/>
            <person name="Wood D."/>
        </authorList>
    </citation>
    <scope>NUCLEOTIDE SEQUENCE [LARGE SCALE GENOMIC DNA]</scope>
    <source>
        <strain evidence="3">DJ / ATCC BAA-1303</strain>
    </source>
</reference>
<dbReference type="GeneID" id="88186402"/>
<dbReference type="STRING" id="322710.Avin_33830"/>